<name>A0A6J2U5U9_DROLE</name>
<gene>
    <name evidence="8" type="primary">LOC115631362</name>
</gene>
<evidence type="ECO:0000256" key="2">
    <source>
        <dbReference type="ARBA" id="ARBA00022475"/>
    </source>
</evidence>
<dbReference type="RefSeq" id="XP_030383941.1">
    <property type="nucleotide sequence ID" value="XM_030528081.1"/>
</dbReference>
<comment type="subcellular location">
    <subcellularLocation>
        <location evidence="1 6">Cell membrane</location>
        <topology evidence="1 6">Multi-pass membrane protein</topology>
    </subcellularLocation>
</comment>
<sequence length="393" mass="46028">MKGSGSWRKRVVDFTCSSILYVSLAFGLLPFKYDASCRKLSRSKWLICYSIVLNGGLVWMTLTLNVAESLPLEEEIFRRSPLSKQISSLLRMLSLSTTLLAFFRTWWRSGELASVLNEFMELDTFFSRHYSYKMDMRSCLVFDNYIVYKAVFIVLEISSTLFTEYSFSPISSWHHFVGILALATQHLEVLLMSMHFYLAVIHTYRYIWTINRQLLRLANNCWTQDNVVDVAEVERMLQVYKRLLELNDRLVILYDLQSLLLMMTLLWANIITAFFFVVINFSLRKMTAFMALVVIPQITIINCWDFWLSIAVCERATCAGRATPAILKLFSDFPKLEGELERALEMFALWLSHCRLRYRYCGLFYMDNALGFKMLVTGVLYWIVLVQFDFMNL</sequence>
<feature type="transmembrane region" description="Helical" evidence="6">
    <location>
        <begin position="363"/>
        <end position="384"/>
    </location>
</feature>
<evidence type="ECO:0000256" key="1">
    <source>
        <dbReference type="ARBA" id="ARBA00004651"/>
    </source>
</evidence>
<dbReference type="GO" id="GO:0050909">
    <property type="term" value="P:sensory perception of taste"/>
    <property type="evidence" value="ECO:0007669"/>
    <property type="project" value="InterPro"/>
</dbReference>
<dbReference type="Proteomes" id="UP000504634">
    <property type="component" value="Unplaced"/>
</dbReference>
<protein>
    <recommendedName>
        <fullName evidence="6">Gustatory receptor</fullName>
    </recommendedName>
</protein>
<feature type="transmembrane region" description="Helical" evidence="6">
    <location>
        <begin position="175"/>
        <end position="198"/>
    </location>
</feature>
<dbReference type="Pfam" id="PF08395">
    <property type="entry name" value="7tm_7"/>
    <property type="match status" value="1"/>
</dbReference>
<keyword evidence="5 6" id="KW-0472">Membrane</keyword>
<dbReference type="GeneID" id="115631362"/>
<dbReference type="OrthoDB" id="8067175at2759"/>
<keyword evidence="7" id="KW-1185">Reference proteome</keyword>
<keyword evidence="4 6" id="KW-1133">Transmembrane helix</keyword>
<keyword evidence="2 6" id="KW-1003">Cell membrane</keyword>
<keyword evidence="6" id="KW-0807">Transducer</keyword>
<evidence type="ECO:0000313" key="7">
    <source>
        <dbReference type="Proteomes" id="UP000504634"/>
    </source>
</evidence>
<evidence type="ECO:0000256" key="3">
    <source>
        <dbReference type="ARBA" id="ARBA00022692"/>
    </source>
</evidence>
<comment type="similarity">
    <text evidence="6">Belongs to the insect chemoreceptor superfamily. Gustatory receptor (GR) family.</text>
</comment>
<comment type="function">
    <text evidence="6">Gustatory receptor which mediates acceptance or avoidance behavior, depending on its substrates.</text>
</comment>
<keyword evidence="6" id="KW-0675">Receptor</keyword>
<feature type="transmembrane region" description="Helical" evidence="6">
    <location>
        <begin position="259"/>
        <end position="283"/>
    </location>
</feature>
<proteinExistence type="inferred from homology"/>
<evidence type="ECO:0000256" key="6">
    <source>
        <dbReference type="RuleBase" id="RU363108"/>
    </source>
</evidence>
<dbReference type="AlphaFoldDB" id="A0A6J2U5U9"/>
<evidence type="ECO:0000256" key="5">
    <source>
        <dbReference type="ARBA" id="ARBA00023136"/>
    </source>
</evidence>
<evidence type="ECO:0000313" key="8">
    <source>
        <dbReference type="RefSeq" id="XP_030383941.1"/>
    </source>
</evidence>
<feature type="transmembrane region" description="Helical" evidence="6">
    <location>
        <begin position="145"/>
        <end position="163"/>
    </location>
</feature>
<evidence type="ECO:0000256" key="4">
    <source>
        <dbReference type="ARBA" id="ARBA00022989"/>
    </source>
</evidence>
<accession>A0A6J2U5U9</accession>
<dbReference type="GO" id="GO:0005886">
    <property type="term" value="C:plasma membrane"/>
    <property type="evidence" value="ECO:0007669"/>
    <property type="project" value="UniProtKB-SubCell"/>
</dbReference>
<organism evidence="7 8">
    <name type="scientific">Drosophila lebanonensis</name>
    <name type="common">Fruit fly</name>
    <name type="synonym">Scaptodrosophila lebanonensis</name>
    <dbReference type="NCBI Taxonomy" id="7225"/>
    <lineage>
        <taxon>Eukaryota</taxon>
        <taxon>Metazoa</taxon>
        <taxon>Ecdysozoa</taxon>
        <taxon>Arthropoda</taxon>
        <taxon>Hexapoda</taxon>
        <taxon>Insecta</taxon>
        <taxon>Pterygota</taxon>
        <taxon>Neoptera</taxon>
        <taxon>Endopterygota</taxon>
        <taxon>Diptera</taxon>
        <taxon>Brachycera</taxon>
        <taxon>Muscomorpha</taxon>
        <taxon>Ephydroidea</taxon>
        <taxon>Drosophilidae</taxon>
        <taxon>Scaptodrosophila</taxon>
    </lineage>
</organism>
<feature type="transmembrane region" description="Helical" evidence="6">
    <location>
        <begin position="88"/>
        <end position="107"/>
    </location>
</feature>
<dbReference type="GO" id="GO:0007165">
    <property type="term" value="P:signal transduction"/>
    <property type="evidence" value="ECO:0007669"/>
    <property type="project" value="UniProtKB-KW"/>
</dbReference>
<keyword evidence="3 6" id="KW-0812">Transmembrane</keyword>
<dbReference type="InterPro" id="IPR013604">
    <property type="entry name" value="7TM_chemorcpt"/>
</dbReference>
<reference evidence="8" key="1">
    <citation type="submission" date="2025-08" db="UniProtKB">
        <authorList>
            <consortium name="RefSeq"/>
        </authorList>
    </citation>
    <scope>IDENTIFICATION</scope>
    <source>
        <strain evidence="8">11010-0011.00</strain>
        <tissue evidence="8">Whole body</tissue>
    </source>
</reference>
<feature type="transmembrane region" description="Helical" evidence="6">
    <location>
        <begin position="43"/>
        <end position="67"/>
    </location>
</feature>
<feature type="transmembrane region" description="Helical" evidence="6">
    <location>
        <begin position="12"/>
        <end position="31"/>
    </location>
</feature>